<proteinExistence type="predicted"/>
<protein>
    <submittedName>
        <fullName evidence="1">Uncharacterized protein</fullName>
    </submittedName>
</protein>
<accession>A0A5J9T0I5</accession>
<comment type="caution">
    <text evidence="1">The sequence shown here is derived from an EMBL/GenBank/DDBJ whole genome shotgun (WGS) entry which is preliminary data.</text>
</comment>
<feature type="non-terminal residue" evidence="1">
    <location>
        <position position="1"/>
    </location>
</feature>
<evidence type="ECO:0000313" key="2">
    <source>
        <dbReference type="Proteomes" id="UP000324897"/>
    </source>
</evidence>
<keyword evidence="2" id="KW-1185">Reference proteome</keyword>
<sequence>MPANENSIDGDEASKEPMTENVALFMTPNLDALSKFHHTNKGVWWGGSNGLCLETARWTCAPPPAPARSERDEDVGRRRRLRVRGHMVFAVTEGNEVAEVIDGSENFLDWAIGTRHHFVDVQGKTEAVLLLVSVREDKRSIVGIRRFSYSMDKWWEELIY</sequence>
<dbReference type="Gramene" id="TVU04798">
    <property type="protein sequence ID" value="TVU04798"/>
    <property type="gene ID" value="EJB05_47933"/>
</dbReference>
<reference evidence="1 2" key="1">
    <citation type="journal article" date="2019" name="Sci. Rep.">
        <title>A high-quality genome of Eragrostis curvula grass provides insights into Poaceae evolution and supports new strategies to enhance forage quality.</title>
        <authorList>
            <person name="Carballo J."/>
            <person name="Santos B.A.C.M."/>
            <person name="Zappacosta D."/>
            <person name="Garbus I."/>
            <person name="Selva J.P."/>
            <person name="Gallo C.A."/>
            <person name="Diaz A."/>
            <person name="Albertini E."/>
            <person name="Caccamo M."/>
            <person name="Echenique V."/>
        </authorList>
    </citation>
    <scope>NUCLEOTIDE SEQUENCE [LARGE SCALE GENOMIC DNA]</scope>
    <source>
        <strain evidence="2">cv. Victoria</strain>
        <tissue evidence="1">Leaf</tissue>
    </source>
</reference>
<evidence type="ECO:0000313" key="1">
    <source>
        <dbReference type="EMBL" id="TVU04798.1"/>
    </source>
</evidence>
<organism evidence="1 2">
    <name type="scientific">Eragrostis curvula</name>
    <name type="common">weeping love grass</name>
    <dbReference type="NCBI Taxonomy" id="38414"/>
    <lineage>
        <taxon>Eukaryota</taxon>
        <taxon>Viridiplantae</taxon>
        <taxon>Streptophyta</taxon>
        <taxon>Embryophyta</taxon>
        <taxon>Tracheophyta</taxon>
        <taxon>Spermatophyta</taxon>
        <taxon>Magnoliopsida</taxon>
        <taxon>Liliopsida</taxon>
        <taxon>Poales</taxon>
        <taxon>Poaceae</taxon>
        <taxon>PACMAD clade</taxon>
        <taxon>Chloridoideae</taxon>
        <taxon>Eragrostideae</taxon>
        <taxon>Eragrostidinae</taxon>
        <taxon>Eragrostis</taxon>
    </lineage>
</organism>
<dbReference type="EMBL" id="RWGY01000051">
    <property type="protein sequence ID" value="TVU04798.1"/>
    <property type="molecule type" value="Genomic_DNA"/>
</dbReference>
<gene>
    <name evidence="1" type="ORF">EJB05_47933</name>
</gene>
<dbReference type="Proteomes" id="UP000324897">
    <property type="component" value="Unassembled WGS sequence"/>
</dbReference>
<dbReference type="OrthoDB" id="684027at2759"/>
<name>A0A5J9T0I5_9POAL</name>
<dbReference type="AlphaFoldDB" id="A0A5J9T0I5"/>